<dbReference type="InterPro" id="IPR058725">
    <property type="entry name" value="YczF"/>
</dbReference>
<keyword evidence="3" id="KW-1185">Reference proteome</keyword>
<reference evidence="2 3" key="1">
    <citation type="journal article" date="2014" name="PLoS Genet.">
        <title>Comparative Genomic Analysis of N2-Fixing and Non-N2-Fixing Paenibacillus spp.: Organization, Evolution and Expression of the Nitrogen Fixation Genes.</title>
        <authorList>
            <person name="Xie J.B."/>
            <person name="Du Z."/>
            <person name="Bai L."/>
            <person name="Tian C."/>
            <person name="Zhang Y."/>
            <person name="Xie J.Y."/>
            <person name="Wang T."/>
            <person name="Liu X."/>
            <person name="Chen X."/>
            <person name="Cheng Q."/>
            <person name="Chen S."/>
            <person name="Li J."/>
        </authorList>
    </citation>
    <scope>NUCLEOTIDE SEQUENCE [LARGE SCALE GENOMIC DNA]</scope>
    <source>
        <strain evidence="2 3">T27</strain>
    </source>
</reference>
<proteinExistence type="predicted"/>
<feature type="transmembrane region" description="Helical" evidence="1">
    <location>
        <begin position="50"/>
        <end position="68"/>
    </location>
</feature>
<name>X4ZFL4_9BACL</name>
<sequence length="75" mass="8409">MKILLLYVLLCFLGLSMTVFVDLISGMSLFSTLQSLRTTLRTANSMETTAMALFFSAPFIVVIVDSLTNKKRQKK</sequence>
<evidence type="ECO:0000313" key="2">
    <source>
        <dbReference type="EMBL" id="AHV98311.1"/>
    </source>
</evidence>
<evidence type="ECO:0000256" key="1">
    <source>
        <dbReference type="SAM" id="Phobius"/>
    </source>
</evidence>
<dbReference type="Proteomes" id="UP000019772">
    <property type="component" value="Chromosome"/>
</dbReference>
<keyword evidence="1" id="KW-1133">Transmembrane helix</keyword>
<keyword evidence="1" id="KW-0812">Transmembrane</keyword>
<dbReference type="HOGENOM" id="CLU_199029_0_0_9"/>
<accession>X4ZFL4</accession>
<protein>
    <submittedName>
        <fullName evidence="2">Uncharacterized protein</fullName>
    </submittedName>
</protein>
<dbReference type="Pfam" id="PF26310">
    <property type="entry name" value="YczF"/>
    <property type="match status" value="1"/>
</dbReference>
<gene>
    <name evidence="2" type="ORF">PSAB_17045</name>
</gene>
<organism evidence="2 3">
    <name type="scientific">Paenibacillus sabinae T27</name>
    <dbReference type="NCBI Taxonomy" id="1268072"/>
    <lineage>
        <taxon>Bacteria</taxon>
        <taxon>Bacillati</taxon>
        <taxon>Bacillota</taxon>
        <taxon>Bacilli</taxon>
        <taxon>Bacillales</taxon>
        <taxon>Paenibacillaceae</taxon>
        <taxon>Paenibacillus</taxon>
    </lineage>
</organism>
<dbReference type="AlphaFoldDB" id="X4ZFL4"/>
<keyword evidence="1" id="KW-0472">Membrane</keyword>
<dbReference type="EMBL" id="CP004078">
    <property type="protein sequence ID" value="AHV98311.1"/>
    <property type="molecule type" value="Genomic_DNA"/>
</dbReference>
<evidence type="ECO:0000313" key="3">
    <source>
        <dbReference type="Proteomes" id="UP000019772"/>
    </source>
</evidence>
<dbReference type="KEGG" id="psab:PSAB_17045"/>